<dbReference type="EMBL" id="UINC01107923">
    <property type="protein sequence ID" value="SVC73659.1"/>
    <property type="molecule type" value="Genomic_DNA"/>
</dbReference>
<gene>
    <name evidence="1" type="ORF">METZ01_LOCUS326513</name>
</gene>
<dbReference type="AlphaFoldDB" id="A0A382PJU1"/>
<sequence>IPQFADKLKRFVKGEPDSILLVEFSGE</sequence>
<feature type="non-terminal residue" evidence="1">
    <location>
        <position position="1"/>
    </location>
</feature>
<reference evidence="1" key="1">
    <citation type="submission" date="2018-05" db="EMBL/GenBank/DDBJ databases">
        <authorList>
            <person name="Lanie J.A."/>
            <person name="Ng W.-L."/>
            <person name="Kazmierczak K.M."/>
            <person name="Andrzejewski T.M."/>
            <person name="Davidsen T.M."/>
            <person name="Wayne K.J."/>
            <person name="Tettelin H."/>
            <person name="Glass J.I."/>
            <person name="Rusch D."/>
            <person name="Podicherti R."/>
            <person name="Tsui H.-C.T."/>
            <person name="Winkler M.E."/>
        </authorList>
    </citation>
    <scope>NUCLEOTIDE SEQUENCE</scope>
</reference>
<accession>A0A382PJU1</accession>
<protein>
    <submittedName>
        <fullName evidence="1">Uncharacterized protein</fullName>
    </submittedName>
</protein>
<proteinExistence type="predicted"/>
<name>A0A382PJU1_9ZZZZ</name>
<organism evidence="1">
    <name type="scientific">marine metagenome</name>
    <dbReference type="NCBI Taxonomy" id="408172"/>
    <lineage>
        <taxon>unclassified sequences</taxon>
        <taxon>metagenomes</taxon>
        <taxon>ecological metagenomes</taxon>
    </lineage>
</organism>
<evidence type="ECO:0000313" key="1">
    <source>
        <dbReference type="EMBL" id="SVC73659.1"/>
    </source>
</evidence>